<protein>
    <submittedName>
        <fullName evidence="11">Transglycosylase domain-containing protein</fullName>
    </submittedName>
</protein>
<dbReference type="Gene3D" id="3.30.10.20">
    <property type="match status" value="1"/>
</dbReference>
<proteinExistence type="predicted"/>
<evidence type="ECO:0000256" key="6">
    <source>
        <dbReference type="ARBA" id="ARBA00023268"/>
    </source>
</evidence>
<keyword evidence="6" id="KW-0511">Multifunctional enzyme</keyword>
<keyword evidence="1" id="KW-0121">Carboxypeptidase</keyword>
<dbReference type="CDD" id="cd06577">
    <property type="entry name" value="PASTA_pknB"/>
    <property type="match status" value="1"/>
</dbReference>
<dbReference type="Gene3D" id="3.40.710.10">
    <property type="entry name" value="DD-peptidase/beta-lactamase superfamily"/>
    <property type="match status" value="1"/>
</dbReference>
<evidence type="ECO:0000313" key="12">
    <source>
        <dbReference type="Proteomes" id="UP001589810"/>
    </source>
</evidence>
<comment type="catalytic activity">
    <reaction evidence="7">
        <text>Preferential cleavage: (Ac)2-L-Lys-D-Ala-|-D-Ala. Also transpeptidation of peptidyl-alanyl moieties that are N-acyl substituents of D-alanine.</text>
        <dbReference type="EC" id="3.4.16.4"/>
    </reaction>
</comment>
<comment type="caution">
    <text evidence="11">The sequence shown here is derived from an EMBL/GenBank/DDBJ whole genome shotgun (WGS) entry which is preliminary data.</text>
</comment>
<dbReference type="PANTHER" id="PTHR32282:SF33">
    <property type="entry name" value="PEPTIDOGLYCAN GLYCOSYLTRANSFERASE"/>
    <property type="match status" value="1"/>
</dbReference>
<sequence length="777" mass="82794">MRRTWLLTKLILACVLGGVCLAGMAFPVAGGLGLLSNATGDAVHSLAIALERGRPPFASVLEATDGTPIAYLYDQYRLDTPSDRISPNMKVAMVAIEDKRFYSHHGVDPAGTMRALISNGATGETSQGASTLTQQYVKNYQILVTARHDKKAQQRAREVTAVRKMREARVAVELDSQLSKDEILTRYLNLVTFVGNVDGVAAAAQVFFETTPDKLTVTQAALLAGVVNNPVAYNPWNHPQAAIERRDIVLDAEVSIGKLDQSDADRAKKQPLGIVAEPRIPGSDCVGIKPGYGFLCAYVRDYLRANGFTTDQLRTGGYRIRTTVDARLTGLAKQAVDANVPPRTPGIANTMVVIRPGAKHEVAAMVANREYGVDAAAGQSMTNLPVEVSDPFGAGSIFKLFTTAAAMEQGKVGLNTKLSNPDSQCFMPPIIFDDTVCHTVQNDYVGYPNPISLEEALATSPNVAFTDLELRAGMQPVLTMAYRLGLRRTMDASEAGSPPNTDPSDERYKQAEYNSPQREYFHNNPSFTLGVSAVSPLELANVMATLDDGGKWCPPTPVRQVFDHDGRPISLPDQGCEQVVAPALADTMIRGLAKDTVSGTSATSALRAHWQRQLAGKTGTTEYNESVGFVAGMRGYAASSLVFADGSAPAPICASKPPRLDSNDTGCAGAFGGSLASPPFFAAFSKLLGTAPDRGLPPADPSYLDAMPHGPTVPWVVGSGTQHAQDTLRQAGYVRVDVTPRASDRPKGTVLGQSHAGAFPADTAIELIVSAGHDVPR</sequence>
<accession>A0ABV6MTG6</accession>
<evidence type="ECO:0000256" key="1">
    <source>
        <dbReference type="ARBA" id="ARBA00022645"/>
    </source>
</evidence>
<dbReference type="SUPFAM" id="SSF53955">
    <property type="entry name" value="Lysozyme-like"/>
    <property type="match status" value="1"/>
</dbReference>
<dbReference type="InterPro" id="IPR001460">
    <property type="entry name" value="PCN-bd_Tpept"/>
</dbReference>
<dbReference type="InterPro" id="IPR005543">
    <property type="entry name" value="PASTA_dom"/>
</dbReference>
<dbReference type="Pfam" id="PF00912">
    <property type="entry name" value="Transgly"/>
    <property type="match status" value="1"/>
</dbReference>
<dbReference type="InterPro" id="IPR012338">
    <property type="entry name" value="Beta-lactam/transpept-like"/>
</dbReference>
<reference evidence="11 12" key="1">
    <citation type="submission" date="2024-09" db="EMBL/GenBank/DDBJ databases">
        <authorList>
            <person name="Sun Q."/>
            <person name="Mori K."/>
        </authorList>
    </citation>
    <scope>NUCLEOTIDE SEQUENCE [LARGE SCALE GENOMIC DNA]</scope>
    <source>
        <strain evidence="11 12">TBRC 1432</strain>
    </source>
</reference>
<dbReference type="PANTHER" id="PTHR32282">
    <property type="entry name" value="BINDING PROTEIN TRANSPEPTIDASE, PUTATIVE-RELATED"/>
    <property type="match status" value="1"/>
</dbReference>
<keyword evidence="2" id="KW-0645">Protease</keyword>
<dbReference type="InterPro" id="IPR023346">
    <property type="entry name" value="Lysozyme-like_dom_sf"/>
</dbReference>
<feature type="domain" description="Penicillin-binding protein transpeptidase" evidence="9">
    <location>
        <begin position="359"/>
        <end position="625"/>
    </location>
</feature>
<keyword evidence="5" id="KW-0378">Hydrolase</keyword>
<evidence type="ECO:0000256" key="4">
    <source>
        <dbReference type="ARBA" id="ARBA00022679"/>
    </source>
</evidence>
<keyword evidence="3" id="KW-0328">Glycosyltransferase</keyword>
<dbReference type="InterPro" id="IPR050396">
    <property type="entry name" value="Glycosyltr_51/Transpeptidase"/>
</dbReference>
<organism evidence="11 12">
    <name type="scientific">Kutzneria chonburiensis</name>
    <dbReference type="NCBI Taxonomy" id="1483604"/>
    <lineage>
        <taxon>Bacteria</taxon>
        <taxon>Bacillati</taxon>
        <taxon>Actinomycetota</taxon>
        <taxon>Actinomycetes</taxon>
        <taxon>Pseudonocardiales</taxon>
        <taxon>Pseudonocardiaceae</taxon>
        <taxon>Kutzneria</taxon>
    </lineage>
</organism>
<feature type="domain" description="Glycosyl transferase family 51" evidence="10">
    <location>
        <begin position="66"/>
        <end position="251"/>
    </location>
</feature>
<dbReference type="RefSeq" id="WP_379794126.1">
    <property type="nucleotide sequence ID" value="NZ_JBHLUD010000005.1"/>
</dbReference>
<keyword evidence="12" id="KW-1185">Reference proteome</keyword>
<dbReference type="InterPro" id="IPR036950">
    <property type="entry name" value="PBP_transglycosylase"/>
</dbReference>
<dbReference type="Proteomes" id="UP001589810">
    <property type="component" value="Unassembled WGS sequence"/>
</dbReference>
<evidence type="ECO:0000256" key="8">
    <source>
        <dbReference type="ARBA" id="ARBA00049902"/>
    </source>
</evidence>
<dbReference type="Gene3D" id="1.10.3810.10">
    <property type="entry name" value="Biosynthetic peptidoglycan transglycosylase-like"/>
    <property type="match status" value="1"/>
</dbReference>
<evidence type="ECO:0000256" key="5">
    <source>
        <dbReference type="ARBA" id="ARBA00022801"/>
    </source>
</evidence>
<evidence type="ECO:0000256" key="3">
    <source>
        <dbReference type="ARBA" id="ARBA00022676"/>
    </source>
</evidence>
<keyword evidence="4" id="KW-0808">Transferase</keyword>
<dbReference type="EMBL" id="JBHLUD010000005">
    <property type="protein sequence ID" value="MFC0543449.1"/>
    <property type="molecule type" value="Genomic_DNA"/>
</dbReference>
<dbReference type="Pfam" id="PF00905">
    <property type="entry name" value="Transpeptidase"/>
    <property type="match status" value="1"/>
</dbReference>
<dbReference type="SUPFAM" id="SSF56601">
    <property type="entry name" value="beta-lactamase/transpeptidase-like"/>
    <property type="match status" value="1"/>
</dbReference>
<name>A0ABV6MTG6_9PSEU</name>
<gene>
    <name evidence="11" type="ORF">ACFFH7_18255</name>
</gene>
<comment type="catalytic activity">
    <reaction evidence="8">
        <text>[GlcNAc-(1-&gt;4)-Mur2Ac(oyl-L-Ala-gamma-D-Glu-L-Lys-D-Ala-D-Ala)](n)-di-trans,octa-cis-undecaprenyl diphosphate + beta-D-GlcNAc-(1-&gt;4)-Mur2Ac(oyl-L-Ala-gamma-D-Glu-L-Lys-D-Ala-D-Ala)-di-trans,octa-cis-undecaprenyl diphosphate = [GlcNAc-(1-&gt;4)-Mur2Ac(oyl-L-Ala-gamma-D-Glu-L-Lys-D-Ala-D-Ala)](n+1)-di-trans,octa-cis-undecaprenyl diphosphate + di-trans,octa-cis-undecaprenyl diphosphate + H(+)</text>
        <dbReference type="Rhea" id="RHEA:23708"/>
        <dbReference type="Rhea" id="RHEA-COMP:9602"/>
        <dbReference type="Rhea" id="RHEA-COMP:9603"/>
        <dbReference type="ChEBI" id="CHEBI:15378"/>
        <dbReference type="ChEBI" id="CHEBI:58405"/>
        <dbReference type="ChEBI" id="CHEBI:60033"/>
        <dbReference type="ChEBI" id="CHEBI:78435"/>
        <dbReference type="EC" id="2.4.99.28"/>
    </reaction>
</comment>
<evidence type="ECO:0000259" key="10">
    <source>
        <dbReference type="Pfam" id="PF00912"/>
    </source>
</evidence>
<evidence type="ECO:0000313" key="11">
    <source>
        <dbReference type="EMBL" id="MFC0543449.1"/>
    </source>
</evidence>
<dbReference type="InterPro" id="IPR001264">
    <property type="entry name" value="Glyco_trans_51"/>
</dbReference>
<evidence type="ECO:0000256" key="2">
    <source>
        <dbReference type="ARBA" id="ARBA00022670"/>
    </source>
</evidence>
<evidence type="ECO:0000259" key="9">
    <source>
        <dbReference type="Pfam" id="PF00905"/>
    </source>
</evidence>
<evidence type="ECO:0000256" key="7">
    <source>
        <dbReference type="ARBA" id="ARBA00034000"/>
    </source>
</evidence>